<sequence>MAQISREAQEKLARLAGLPTPDGESEGLAQPADPDAPDAPDVPGADRPAGGASRAALRETGRATADAEIFADLARIIQDATGIDMEEIEPGQDLEDDLHIDSLSRIDIAVRLEDRYHVLVDEQAIFSARTVADAVEFIRNEVGAQDGHDGGPSGDAPA</sequence>
<dbReference type="InterPro" id="IPR036736">
    <property type="entry name" value="ACP-like_sf"/>
</dbReference>
<evidence type="ECO:0000256" key="1">
    <source>
        <dbReference type="SAM" id="MobiDB-lite"/>
    </source>
</evidence>
<comment type="caution">
    <text evidence="3">The sequence shown here is derived from an EMBL/GenBank/DDBJ whole genome shotgun (WGS) entry which is preliminary data.</text>
</comment>
<feature type="domain" description="Carrier" evidence="2">
    <location>
        <begin position="64"/>
        <end position="142"/>
    </location>
</feature>
<proteinExistence type="predicted"/>
<dbReference type="Pfam" id="PF00550">
    <property type="entry name" value="PP-binding"/>
    <property type="match status" value="1"/>
</dbReference>
<dbReference type="PROSITE" id="PS50075">
    <property type="entry name" value="CARRIER"/>
    <property type="match status" value="1"/>
</dbReference>
<evidence type="ECO:0000313" key="3">
    <source>
        <dbReference type="EMBL" id="RRO87690.1"/>
    </source>
</evidence>
<dbReference type="Gene3D" id="1.10.1200.10">
    <property type="entry name" value="ACP-like"/>
    <property type="match status" value="1"/>
</dbReference>
<reference evidence="3 4" key="1">
    <citation type="submission" date="2018-01" db="EMBL/GenBank/DDBJ databases">
        <title>Twenty Corynebacterium bovis Genomes.</title>
        <authorList>
            <person name="Gulvik C.A."/>
        </authorList>
    </citation>
    <scope>NUCLEOTIDE SEQUENCE [LARGE SCALE GENOMIC DNA]</scope>
    <source>
        <strain evidence="3 4">F6900</strain>
    </source>
</reference>
<dbReference type="AlphaFoldDB" id="A0A3R8VV84"/>
<feature type="compositionally biased region" description="Low complexity" evidence="1">
    <location>
        <begin position="39"/>
        <end position="52"/>
    </location>
</feature>
<dbReference type="SUPFAM" id="SSF47336">
    <property type="entry name" value="ACP-like"/>
    <property type="match status" value="1"/>
</dbReference>
<dbReference type="InterPro" id="IPR009081">
    <property type="entry name" value="PP-bd_ACP"/>
</dbReference>
<name>A0A3R8VV84_9CORY</name>
<dbReference type="RefSeq" id="WP_125173191.1">
    <property type="nucleotide sequence ID" value="NZ_JAPJOD010000084.1"/>
</dbReference>
<protein>
    <recommendedName>
        <fullName evidence="2">Carrier domain-containing protein</fullName>
    </recommendedName>
</protein>
<evidence type="ECO:0000313" key="4">
    <source>
        <dbReference type="Proteomes" id="UP000276526"/>
    </source>
</evidence>
<dbReference type="EMBL" id="PQNK01000002">
    <property type="protein sequence ID" value="RRO87690.1"/>
    <property type="molecule type" value="Genomic_DNA"/>
</dbReference>
<accession>A0A3R8VV84</accession>
<dbReference type="Proteomes" id="UP000276526">
    <property type="component" value="Unassembled WGS sequence"/>
</dbReference>
<evidence type="ECO:0000259" key="2">
    <source>
        <dbReference type="PROSITE" id="PS50075"/>
    </source>
</evidence>
<feature type="region of interest" description="Disordered" evidence="1">
    <location>
        <begin position="1"/>
        <end position="61"/>
    </location>
</feature>
<organism evidence="3 4">
    <name type="scientific">Corynebacterium bovis</name>
    <dbReference type="NCBI Taxonomy" id="36808"/>
    <lineage>
        <taxon>Bacteria</taxon>
        <taxon>Bacillati</taxon>
        <taxon>Actinomycetota</taxon>
        <taxon>Actinomycetes</taxon>
        <taxon>Mycobacteriales</taxon>
        <taxon>Corynebacteriaceae</taxon>
        <taxon>Corynebacterium</taxon>
    </lineage>
</organism>
<gene>
    <name evidence="3" type="ORF">CXF48_01935</name>
</gene>